<organism evidence="3 4">
    <name type="scientific">Falsiroseomonas selenitidurans</name>
    <dbReference type="NCBI Taxonomy" id="2716335"/>
    <lineage>
        <taxon>Bacteria</taxon>
        <taxon>Pseudomonadati</taxon>
        <taxon>Pseudomonadota</taxon>
        <taxon>Alphaproteobacteria</taxon>
        <taxon>Acetobacterales</taxon>
        <taxon>Roseomonadaceae</taxon>
        <taxon>Falsiroseomonas</taxon>
    </lineage>
</organism>
<name>A0ABX1DYQ0_9PROT</name>
<feature type="transmembrane region" description="Helical" evidence="1">
    <location>
        <begin position="52"/>
        <end position="76"/>
    </location>
</feature>
<evidence type="ECO:0000256" key="1">
    <source>
        <dbReference type="SAM" id="Phobius"/>
    </source>
</evidence>
<dbReference type="Proteomes" id="UP000787635">
    <property type="component" value="Unassembled WGS sequence"/>
</dbReference>
<feature type="transmembrane region" description="Helical" evidence="1">
    <location>
        <begin position="167"/>
        <end position="189"/>
    </location>
</feature>
<feature type="transmembrane region" description="Helical" evidence="1">
    <location>
        <begin position="83"/>
        <end position="108"/>
    </location>
</feature>
<dbReference type="PANTHER" id="PTHR46826:SF1">
    <property type="entry name" value="TVP38_TMEM64 FAMILY MEMBRANE PROTEIN YDJX"/>
    <property type="match status" value="1"/>
</dbReference>
<keyword evidence="1" id="KW-1133">Transmembrane helix</keyword>
<gene>
    <name evidence="3" type="ORF">HEQ75_04175</name>
</gene>
<dbReference type="InterPro" id="IPR032816">
    <property type="entry name" value="VTT_dom"/>
</dbReference>
<feature type="domain" description="VTT" evidence="2">
    <location>
        <begin position="71"/>
        <end position="187"/>
    </location>
</feature>
<sequence>MGWLRDRRVWAGLAVVALLAGLRFTGLGEVLSLDTLARHRAALGGFVAENRLLAAAGFMAAYAAAVALSVPGAVWLTIAGGFLFGAVLGTALTVVAATLGATLVFLLARRIFGDDALDRLGPRAARLAAGIRRDAVPYLLVLRLVPVFPFFLVNLVPAFCGVRLPAFLGTTLVGILPATAVFSLAGAGLGGVLDAGGEFSLSSVLTPQILGALGGLAALSLLAIPLKRRFARD</sequence>
<dbReference type="PANTHER" id="PTHR46826">
    <property type="match status" value="1"/>
</dbReference>
<accession>A0ABX1DYQ0</accession>
<dbReference type="InterPro" id="IPR053240">
    <property type="entry name" value="VTT_domain"/>
</dbReference>
<comment type="caution">
    <text evidence="3">The sequence shown here is derived from an EMBL/GenBank/DDBJ whole genome shotgun (WGS) entry which is preliminary data.</text>
</comment>
<proteinExistence type="predicted"/>
<feature type="transmembrane region" description="Helical" evidence="1">
    <location>
        <begin position="209"/>
        <end position="226"/>
    </location>
</feature>
<dbReference type="Pfam" id="PF09335">
    <property type="entry name" value="VTT_dom"/>
    <property type="match status" value="1"/>
</dbReference>
<keyword evidence="1" id="KW-0472">Membrane</keyword>
<evidence type="ECO:0000313" key="4">
    <source>
        <dbReference type="Proteomes" id="UP000787635"/>
    </source>
</evidence>
<keyword evidence="1" id="KW-0812">Transmembrane</keyword>
<feature type="transmembrane region" description="Helical" evidence="1">
    <location>
        <begin position="135"/>
        <end position="155"/>
    </location>
</feature>
<dbReference type="EMBL" id="JAAVNE010000004">
    <property type="protein sequence ID" value="NKC30047.1"/>
    <property type="molecule type" value="Genomic_DNA"/>
</dbReference>
<keyword evidence="4" id="KW-1185">Reference proteome</keyword>
<dbReference type="RefSeq" id="WP_168027741.1">
    <property type="nucleotide sequence ID" value="NZ_JAAVNE010000004.1"/>
</dbReference>
<evidence type="ECO:0000259" key="2">
    <source>
        <dbReference type="Pfam" id="PF09335"/>
    </source>
</evidence>
<evidence type="ECO:0000313" key="3">
    <source>
        <dbReference type="EMBL" id="NKC30047.1"/>
    </source>
</evidence>
<reference evidence="3 4" key="1">
    <citation type="submission" date="2020-03" db="EMBL/GenBank/DDBJ databases">
        <title>Roseomonas selenitidurans sp. nov. isolated from urban soil.</title>
        <authorList>
            <person name="Liu H."/>
        </authorList>
    </citation>
    <scope>NUCLEOTIDE SEQUENCE [LARGE SCALE GENOMIC DNA]</scope>
    <source>
        <strain evidence="3 4">BU-1</strain>
    </source>
</reference>
<protein>
    <submittedName>
        <fullName evidence="3">TVP38/TMEM64 family protein</fullName>
    </submittedName>
</protein>